<proteinExistence type="predicted"/>
<evidence type="ECO:0000256" key="1">
    <source>
        <dbReference type="SAM" id="SignalP"/>
    </source>
</evidence>
<accession>A0ABM3MZL9</accession>
<dbReference type="Proteomes" id="UP001652740">
    <property type="component" value="Unplaced"/>
</dbReference>
<name>A0ABM3MZL9_GALME</name>
<keyword evidence="2" id="KW-1185">Reference proteome</keyword>
<evidence type="ECO:0000313" key="3">
    <source>
        <dbReference type="RefSeq" id="XP_052756783.1"/>
    </source>
</evidence>
<feature type="signal peptide" evidence="1">
    <location>
        <begin position="1"/>
        <end position="19"/>
    </location>
</feature>
<dbReference type="RefSeq" id="XP_052756783.1">
    <property type="nucleotide sequence ID" value="XM_052900823.1"/>
</dbReference>
<organism evidence="2 3">
    <name type="scientific">Galleria mellonella</name>
    <name type="common">Greater wax moth</name>
    <dbReference type="NCBI Taxonomy" id="7137"/>
    <lineage>
        <taxon>Eukaryota</taxon>
        <taxon>Metazoa</taxon>
        <taxon>Ecdysozoa</taxon>
        <taxon>Arthropoda</taxon>
        <taxon>Hexapoda</taxon>
        <taxon>Insecta</taxon>
        <taxon>Pterygota</taxon>
        <taxon>Neoptera</taxon>
        <taxon>Endopterygota</taxon>
        <taxon>Lepidoptera</taxon>
        <taxon>Glossata</taxon>
        <taxon>Ditrysia</taxon>
        <taxon>Pyraloidea</taxon>
        <taxon>Pyralidae</taxon>
        <taxon>Galleriinae</taxon>
        <taxon>Galleria</taxon>
    </lineage>
</organism>
<gene>
    <name evidence="3" type="primary">LOC128202026</name>
</gene>
<reference evidence="3" key="1">
    <citation type="submission" date="2025-08" db="UniProtKB">
        <authorList>
            <consortium name="RefSeq"/>
        </authorList>
    </citation>
    <scope>IDENTIFICATION</scope>
    <source>
        <tissue evidence="3">Whole larvae</tissue>
    </source>
</reference>
<dbReference type="GeneID" id="128202026"/>
<evidence type="ECO:0000313" key="2">
    <source>
        <dbReference type="Proteomes" id="UP001652740"/>
    </source>
</evidence>
<protein>
    <submittedName>
        <fullName evidence="3">Uncharacterized protein LOC128202026</fullName>
    </submittedName>
</protein>
<feature type="chain" id="PRO_5047393766" evidence="1">
    <location>
        <begin position="20"/>
        <end position="167"/>
    </location>
</feature>
<sequence>MRRNNSLLLLLLFITITMGSDYVNKSHTKPWKVRFYPKKSVFRKADHIDKGCTVFIKDCPQSYKQNLVCARHYDGQFKTFNNYCEMEFENCNSWRHSLALILYFFSQDEILSKSVCRICVAFVGSSWDTYIAVSFVNVPVVIFFEIFQNHDNSRGLSDKIHSYKWGR</sequence>
<keyword evidence="1" id="KW-0732">Signal</keyword>
<dbReference type="Gene3D" id="3.30.60.30">
    <property type="match status" value="1"/>
</dbReference>